<keyword evidence="2" id="KW-1185">Reference proteome</keyword>
<evidence type="ECO:0000313" key="2">
    <source>
        <dbReference type="Proteomes" id="UP000233551"/>
    </source>
</evidence>
<dbReference type="Proteomes" id="UP000233551">
    <property type="component" value="Unassembled WGS sequence"/>
</dbReference>
<accession>A0A2I0JPA4</accession>
<protein>
    <submittedName>
        <fullName evidence="1">Uncharacterized protein</fullName>
    </submittedName>
</protein>
<name>A0A2I0JPA4_PUNGR</name>
<dbReference type="EMBL" id="PGOL01001437">
    <property type="protein sequence ID" value="PKI58137.1"/>
    <property type="molecule type" value="Genomic_DNA"/>
</dbReference>
<gene>
    <name evidence="1" type="ORF">CRG98_021467</name>
</gene>
<sequence length="163" mass="17996">MGYAMRSGLISQALEVPGIDWRKFRALACFRVPFTCLWIGRLGSPVRKASANVRECPDLSKKLLKCARSPCPHVRSFASNCRVTNSNPSFGQESLCREPRFLLLFRSPCPHVRSFASNCRVTNSNPSFGQESLCREPVGQNGVLTSAIVPDSVVLGFVVRSFS</sequence>
<evidence type="ECO:0000313" key="1">
    <source>
        <dbReference type="EMBL" id="PKI58137.1"/>
    </source>
</evidence>
<dbReference type="AlphaFoldDB" id="A0A2I0JPA4"/>
<reference evidence="1 2" key="1">
    <citation type="submission" date="2017-11" db="EMBL/GenBank/DDBJ databases">
        <title>De-novo sequencing of pomegranate (Punica granatum L.) genome.</title>
        <authorList>
            <person name="Akparov Z."/>
            <person name="Amiraslanov A."/>
            <person name="Hajiyeva S."/>
            <person name="Abbasov M."/>
            <person name="Kaur K."/>
            <person name="Hamwieh A."/>
            <person name="Solovyev V."/>
            <person name="Salamov A."/>
            <person name="Braich B."/>
            <person name="Kosarev P."/>
            <person name="Mahmoud A."/>
            <person name="Hajiyev E."/>
            <person name="Babayeva S."/>
            <person name="Izzatullayeva V."/>
            <person name="Mammadov A."/>
            <person name="Mammadov A."/>
            <person name="Sharifova S."/>
            <person name="Ojaghi J."/>
            <person name="Eynullazada K."/>
            <person name="Bayramov B."/>
            <person name="Abdulazimova A."/>
            <person name="Shahmuradov I."/>
        </authorList>
    </citation>
    <scope>NUCLEOTIDE SEQUENCE [LARGE SCALE GENOMIC DNA]</scope>
    <source>
        <strain evidence="2">cv. AG2017</strain>
        <tissue evidence="1">Leaf</tissue>
    </source>
</reference>
<proteinExistence type="predicted"/>
<comment type="caution">
    <text evidence="1">The sequence shown here is derived from an EMBL/GenBank/DDBJ whole genome shotgun (WGS) entry which is preliminary data.</text>
</comment>
<organism evidence="1 2">
    <name type="scientific">Punica granatum</name>
    <name type="common">Pomegranate</name>
    <dbReference type="NCBI Taxonomy" id="22663"/>
    <lineage>
        <taxon>Eukaryota</taxon>
        <taxon>Viridiplantae</taxon>
        <taxon>Streptophyta</taxon>
        <taxon>Embryophyta</taxon>
        <taxon>Tracheophyta</taxon>
        <taxon>Spermatophyta</taxon>
        <taxon>Magnoliopsida</taxon>
        <taxon>eudicotyledons</taxon>
        <taxon>Gunneridae</taxon>
        <taxon>Pentapetalae</taxon>
        <taxon>rosids</taxon>
        <taxon>malvids</taxon>
        <taxon>Myrtales</taxon>
        <taxon>Lythraceae</taxon>
        <taxon>Punica</taxon>
    </lineage>
</organism>